<keyword evidence="1" id="KW-1133">Transmembrane helix</keyword>
<name>A0A1F6EIT9_9BACT</name>
<reference evidence="3 4" key="1">
    <citation type="journal article" date="2016" name="Nat. Commun.">
        <title>Thousands of microbial genomes shed light on interconnected biogeochemical processes in an aquifer system.</title>
        <authorList>
            <person name="Anantharaman K."/>
            <person name="Brown C.T."/>
            <person name="Hug L.A."/>
            <person name="Sharon I."/>
            <person name="Castelle C.J."/>
            <person name="Probst A.J."/>
            <person name="Thomas B.C."/>
            <person name="Singh A."/>
            <person name="Wilkins M.J."/>
            <person name="Karaoz U."/>
            <person name="Brodie E.L."/>
            <person name="Williams K.H."/>
            <person name="Hubbard S.S."/>
            <person name="Banfield J.F."/>
        </authorList>
    </citation>
    <scope>NUCLEOTIDE SEQUENCE [LARGE SCALE GENOMIC DNA]</scope>
</reference>
<dbReference type="EMBL" id="MFLU01000017">
    <property type="protein sequence ID" value="OGG73517.1"/>
    <property type="molecule type" value="Genomic_DNA"/>
</dbReference>
<protein>
    <submittedName>
        <fullName evidence="3">Uncharacterized protein</fullName>
    </submittedName>
</protein>
<keyword evidence="2" id="KW-0732">Signal</keyword>
<dbReference type="AlphaFoldDB" id="A0A1F6EIT9"/>
<evidence type="ECO:0000313" key="4">
    <source>
        <dbReference type="Proteomes" id="UP000178587"/>
    </source>
</evidence>
<evidence type="ECO:0000313" key="3">
    <source>
        <dbReference type="EMBL" id="OGG73517.1"/>
    </source>
</evidence>
<gene>
    <name evidence="3" type="ORF">A3A34_01070</name>
</gene>
<organism evidence="3 4">
    <name type="scientific">Candidatus Kaiserbacteria bacterium RIFCSPLOWO2_01_FULL_50_24</name>
    <dbReference type="NCBI Taxonomy" id="1798507"/>
    <lineage>
        <taxon>Bacteria</taxon>
        <taxon>Candidatus Kaiseribacteriota</taxon>
    </lineage>
</organism>
<feature type="transmembrane region" description="Helical" evidence="1">
    <location>
        <begin position="71"/>
        <end position="92"/>
    </location>
</feature>
<proteinExistence type="predicted"/>
<dbReference type="STRING" id="1798507.A3A34_01070"/>
<feature type="transmembrane region" description="Helical" evidence="1">
    <location>
        <begin position="35"/>
        <end position="59"/>
    </location>
</feature>
<dbReference type="Proteomes" id="UP000178587">
    <property type="component" value="Unassembled WGS sequence"/>
</dbReference>
<evidence type="ECO:0000256" key="2">
    <source>
        <dbReference type="SAM" id="SignalP"/>
    </source>
</evidence>
<feature type="chain" id="PRO_5009524168" evidence="2">
    <location>
        <begin position="20"/>
        <end position="123"/>
    </location>
</feature>
<keyword evidence="1" id="KW-0472">Membrane</keyword>
<keyword evidence="1" id="KW-0812">Transmembrane</keyword>
<evidence type="ECO:0000256" key="1">
    <source>
        <dbReference type="SAM" id="Phobius"/>
    </source>
</evidence>
<feature type="signal peptide" evidence="2">
    <location>
        <begin position="1"/>
        <end position="19"/>
    </location>
</feature>
<sequence>MTKILSVVFTLLFPSVALAAPRTFSEFVNLVVNVLNSGAMVLVTLALAVYFLGISTNILNITEDEEAKKRFFFWGILVLFVMVSVWGILNLIQNTLLGTSLDSGVGGIGNSELCDSFGNCGFE</sequence>
<comment type="caution">
    <text evidence="3">The sequence shown here is derived from an EMBL/GenBank/DDBJ whole genome shotgun (WGS) entry which is preliminary data.</text>
</comment>
<accession>A0A1F6EIT9</accession>